<dbReference type="PANTHER" id="PTHR47447:SF17">
    <property type="entry name" value="OS12G0638900 PROTEIN"/>
    <property type="match status" value="1"/>
</dbReference>
<protein>
    <submittedName>
        <fullName evidence="4">Pentatricopeptide repeat protein</fullName>
    </submittedName>
</protein>
<proteinExistence type="predicted"/>
<gene>
    <name evidence="4" type="ORF">N7498_002018</name>
</gene>
<dbReference type="InterPro" id="IPR011990">
    <property type="entry name" value="TPR-like_helical_dom_sf"/>
</dbReference>
<feature type="region of interest" description="Disordered" evidence="2">
    <location>
        <begin position="470"/>
        <end position="492"/>
    </location>
</feature>
<reference evidence="4" key="1">
    <citation type="submission" date="2022-12" db="EMBL/GenBank/DDBJ databases">
        <authorList>
            <person name="Petersen C."/>
        </authorList>
    </citation>
    <scope>NUCLEOTIDE SEQUENCE</scope>
    <source>
        <strain evidence="4">IBT 15544</strain>
    </source>
</reference>
<evidence type="ECO:0000313" key="4">
    <source>
        <dbReference type="EMBL" id="KAJ5215611.1"/>
    </source>
</evidence>
<name>A0A9W9N9F4_9EURO</name>
<sequence>MGLESKSESELETLLQSDKSAGFFTTARVLRELIRNRHVEPRARHYKALILANADASCGKPSAVRRLLQEMEDNNIAADSGTLHAALQALAVHPDYLIRQEVLQKLRDRWLTLSPAGWHFVVVGLLREHQFEMALDQVALMERKEIPIENWLHSSLIYHLCEVREFDEVYRLMRSRIEQGHDITPTLWRHVLNQASMADHYALTRYVWQRTVDLGYLHPQSKVCSRVLELAALAGDAEQAKSVFRYIASSEKLSPRHENYASLAKANLGAGDLATAFDVLCSMYQEGMIPEETETEPILAYMIRHKTDHREAWQMLKRLKNAKRDIPLASVHIIAKLCRHYARNDPSVVEDAIGFYKELYTLCPDGADVEVYNTLIWMCRSAGNRTAGMFLVKEMASLNVIPNANTFESIVLMCLDAGNYLSANMYFQDLIKREGSVTPGTQKQIRKLCAQSVDEYAMRLQYHPKILEEQVATTDGKPGGDATTEAEKEPRGFGRTKLVYKARVAYNRERRRRKRGRAALERYEESLQQQETEGTWEDDFTDPTKSGE</sequence>
<evidence type="ECO:0000313" key="5">
    <source>
        <dbReference type="Proteomes" id="UP001150904"/>
    </source>
</evidence>
<dbReference type="PANTHER" id="PTHR47447">
    <property type="entry name" value="OS03G0856100 PROTEIN"/>
    <property type="match status" value="1"/>
</dbReference>
<dbReference type="OrthoDB" id="747253at2759"/>
<evidence type="ECO:0000259" key="3">
    <source>
        <dbReference type="Pfam" id="PF23276"/>
    </source>
</evidence>
<dbReference type="EMBL" id="JAPQKR010000005">
    <property type="protein sequence ID" value="KAJ5215611.1"/>
    <property type="molecule type" value="Genomic_DNA"/>
</dbReference>
<dbReference type="AlphaFoldDB" id="A0A9W9N9F4"/>
<dbReference type="RefSeq" id="XP_058311424.1">
    <property type="nucleotide sequence ID" value="XM_058449080.1"/>
</dbReference>
<evidence type="ECO:0000256" key="2">
    <source>
        <dbReference type="SAM" id="MobiDB-lite"/>
    </source>
</evidence>
<dbReference type="Proteomes" id="UP001150904">
    <property type="component" value="Unassembled WGS sequence"/>
</dbReference>
<dbReference type="Gene3D" id="1.25.40.10">
    <property type="entry name" value="Tetratricopeptide repeat domain"/>
    <property type="match status" value="3"/>
</dbReference>
<evidence type="ECO:0000256" key="1">
    <source>
        <dbReference type="ARBA" id="ARBA00022737"/>
    </source>
</evidence>
<organism evidence="4 5">
    <name type="scientific">Penicillium cinerascens</name>
    <dbReference type="NCBI Taxonomy" id="70096"/>
    <lineage>
        <taxon>Eukaryota</taxon>
        <taxon>Fungi</taxon>
        <taxon>Dikarya</taxon>
        <taxon>Ascomycota</taxon>
        <taxon>Pezizomycotina</taxon>
        <taxon>Eurotiomycetes</taxon>
        <taxon>Eurotiomycetidae</taxon>
        <taxon>Eurotiales</taxon>
        <taxon>Aspergillaceae</taxon>
        <taxon>Penicillium</taxon>
    </lineage>
</organism>
<reference evidence="4" key="2">
    <citation type="journal article" date="2023" name="IMA Fungus">
        <title>Comparative genomic study of the Penicillium genus elucidates a diverse pangenome and 15 lateral gene transfer events.</title>
        <authorList>
            <person name="Petersen C."/>
            <person name="Sorensen T."/>
            <person name="Nielsen M.R."/>
            <person name="Sondergaard T.E."/>
            <person name="Sorensen J.L."/>
            <person name="Fitzpatrick D.A."/>
            <person name="Frisvad J.C."/>
            <person name="Nielsen K.L."/>
        </authorList>
    </citation>
    <scope>NUCLEOTIDE SEQUENCE</scope>
    <source>
        <strain evidence="4">IBT 15544</strain>
    </source>
</reference>
<dbReference type="InterPro" id="IPR057027">
    <property type="entry name" value="TPR_mt"/>
</dbReference>
<comment type="caution">
    <text evidence="4">The sequence shown here is derived from an EMBL/GenBank/DDBJ whole genome shotgun (WGS) entry which is preliminary data.</text>
</comment>
<dbReference type="Pfam" id="PF23276">
    <property type="entry name" value="TPR_24"/>
    <property type="match status" value="1"/>
</dbReference>
<keyword evidence="5" id="KW-1185">Reference proteome</keyword>
<accession>A0A9W9N9F4</accession>
<feature type="domain" description="Pentatricopeptide repeat-containing protein-mitochondrial" evidence="3">
    <location>
        <begin position="223"/>
        <end position="358"/>
    </location>
</feature>
<dbReference type="GeneID" id="83176381"/>
<feature type="region of interest" description="Disordered" evidence="2">
    <location>
        <begin position="510"/>
        <end position="548"/>
    </location>
</feature>
<keyword evidence="1" id="KW-0677">Repeat</keyword>